<dbReference type="GO" id="GO:0000455">
    <property type="term" value="P:enzyme-directed rRNA pseudouridine synthesis"/>
    <property type="evidence" value="ECO:0007669"/>
    <property type="project" value="TreeGrafter"/>
</dbReference>
<gene>
    <name evidence="4" type="ordered locus">Dret_1681</name>
</gene>
<reference evidence="4 5" key="2">
    <citation type="journal article" date="2010" name="Stand. Genomic Sci.">
        <title>Complete genome sequence of Desulfohalobium retbaense type strain (HR(100)).</title>
        <authorList>
            <person name="Spring S."/>
            <person name="Nolan M."/>
            <person name="Lapidus A."/>
            <person name="Glavina Del Rio T."/>
            <person name="Copeland A."/>
            <person name="Tice H."/>
            <person name="Cheng J.F."/>
            <person name="Lucas S."/>
            <person name="Land M."/>
            <person name="Chen F."/>
            <person name="Bruce D."/>
            <person name="Goodwin L."/>
            <person name="Pitluck S."/>
            <person name="Ivanova N."/>
            <person name="Mavromatis K."/>
            <person name="Mikhailova N."/>
            <person name="Pati A."/>
            <person name="Chen A."/>
            <person name="Palaniappan K."/>
            <person name="Hauser L."/>
            <person name="Chang Y.J."/>
            <person name="Jeffries C.D."/>
            <person name="Munk C."/>
            <person name="Kiss H."/>
            <person name="Chain P."/>
            <person name="Han C."/>
            <person name="Brettin T."/>
            <person name="Detter J.C."/>
            <person name="Schuler E."/>
            <person name="Goker M."/>
            <person name="Rohde M."/>
            <person name="Bristow J."/>
            <person name="Eisen J.A."/>
            <person name="Markowitz V."/>
            <person name="Hugenholtz P."/>
            <person name="Kyrpides N.C."/>
            <person name="Klenk H.P."/>
        </authorList>
    </citation>
    <scope>NUCLEOTIDE SEQUENCE [LARGE SCALE GENOMIC DNA]</scope>
    <source>
        <strain evidence="4 5">DSM 5692</strain>
    </source>
</reference>
<dbReference type="Gene3D" id="3.10.290.10">
    <property type="entry name" value="RNA-binding S4 domain"/>
    <property type="match status" value="1"/>
</dbReference>
<evidence type="ECO:0000259" key="3">
    <source>
        <dbReference type="Pfam" id="PF00849"/>
    </source>
</evidence>
<evidence type="ECO:0000313" key="5">
    <source>
        <dbReference type="Proteomes" id="UP000001052"/>
    </source>
</evidence>
<dbReference type="GO" id="GO:0003723">
    <property type="term" value="F:RNA binding"/>
    <property type="evidence" value="ECO:0007669"/>
    <property type="project" value="InterPro"/>
</dbReference>
<protein>
    <submittedName>
        <fullName evidence="4">Pseudouridine synthase</fullName>
    </submittedName>
</protein>
<dbReference type="AlphaFoldDB" id="C8X3G8"/>
<dbReference type="InterPro" id="IPR020103">
    <property type="entry name" value="PsdUridine_synth_cat_dom_sf"/>
</dbReference>
<reference evidence="5" key="1">
    <citation type="submission" date="2009-09" db="EMBL/GenBank/DDBJ databases">
        <title>The complete chromosome of Desulfohalobium retbaense DSM 5692.</title>
        <authorList>
            <consortium name="US DOE Joint Genome Institute (JGI-PGF)"/>
            <person name="Lucas S."/>
            <person name="Copeland A."/>
            <person name="Lapidus A."/>
            <person name="Glavina del Rio T."/>
            <person name="Dalin E."/>
            <person name="Tice H."/>
            <person name="Bruce D."/>
            <person name="Goodwin L."/>
            <person name="Pitluck S."/>
            <person name="Kyrpides N."/>
            <person name="Mavromatis K."/>
            <person name="Ivanova N."/>
            <person name="Mikhailova N."/>
            <person name="Munk A.C."/>
            <person name="Brettin T."/>
            <person name="Detter J.C."/>
            <person name="Han C."/>
            <person name="Tapia R."/>
            <person name="Larimer F."/>
            <person name="Land M."/>
            <person name="Hauser L."/>
            <person name="Markowitz V."/>
            <person name="Cheng J.-F."/>
            <person name="Hugenholtz P."/>
            <person name="Woyke T."/>
            <person name="Wu D."/>
            <person name="Spring S."/>
            <person name="Klenk H.-P."/>
            <person name="Eisen J.A."/>
        </authorList>
    </citation>
    <scope>NUCLEOTIDE SEQUENCE [LARGE SCALE GENOMIC DNA]</scope>
    <source>
        <strain evidence="5">DSM 5692</strain>
    </source>
</reference>
<dbReference type="STRING" id="485915.Dret_1681"/>
<dbReference type="InterPro" id="IPR036986">
    <property type="entry name" value="S4_RNA-bd_sf"/>
</dbReference>
<dbReference type="KEGG" id="drt:Dret_1681"/>
<dbReference type="RefSeq" id="WP_015752108.1">
    <property type="nucleotide sequence ID" value="NC_013223.1"/>
</dbReference>
<dbReference type="PROSITE" id="PS01129">
    <property type="entry name" value="PSI_RLU"/>
    <property type="match status" value="1"/>
</dbReference>
<evidence type="ECO:0000256" key="2">
    <source>
        <dbReference type="ARBA" id="ARBA00023235"/>
    </source>
</evidence>
<dbReference type="GO" id="GO:0140098">
    <property type="term" value="F:catalytic activity, acting on RNA"/>
    <property type="evidence" value="ECO:0007669"/>
    <property type="project" value="UniProtKB-ARBA"/>
</dbReference>
<dbReference type="EMBL" id="CP001734">
    <property type="protein sequence ID" value="ACV68965.1"/>
    <property type="molecule type" value="Genomic_DNA"/>
</dbReference>
<feature type="domain" description="Pseudouridine synthase RsuA/RluA-like" evidence="3">
    <location>
        <begin position="93"/>
        <end position="238"/>
    </location>
</feature>
<dbReference type="eggNOG" id="COG0564">
    <property type="taxonomic scope" value="Bacteria"/>
</dbReference>
<proteinExistence type="inferred from homology"/>
<comment type="similarity">
    <text evidence="1">Belongs to the pseudouridine synthase RluA family.</text>
</comment>
<dbReference type="GO" id="GO:0009982">
    <property type="term" value="F:pseudouridine synthase activity"/>
    <property type="evidence" value="ECO:0007669"/>
    <property type="project" value="InterPro"/>
</dbReference>
<name>C8X3G8_DESRD</name>
<dbReference type="OrthoDB" id="128480at2"/>
<dbReference type="Gene3D" id="3.30.2350.10">
    <property type="entry name" value="Pseudouridine synthase"/>
    <property type="match status" value="1"/>
</dbReference>
<dbReference type="CDD" id="cd02869">
    <property type="entry name" value="PseudoU_synth_RluA_like"/>
    <property type="match status" value="1"/>
</dbReference>
<evidence type="ECO:0000256" key="1">
    <source>
        <dbReference type="ARBA" id="ARBA00010876"/>
    </source>
</evidence>
<dbReference type="PANTHER" id="PTHR21600">
    <property type="entry name" value="MITOCHONDRIAL RNA PSEUDOURIDINE SYNTHASE"/>
    <property type="match status" value="1"/>
</dbReference>
<dbReference type="InterPro" id="IPR006145">
    <property type="entry name" value="PsdUridine_synth_RsuA/RluA"/>
</dbReference>
<dbReference type="InterPro" id="IPR006224">
    <property type="entry name" value="PsdUridine_synth_RluA-like_CS"/>
</dbReference>
<accession>C8X3G8</accession>
<dbReference type="InterPro" id="IPR050188">
    <property type="entry name" value="RluA_PseudoU_synthase"/>
</dbReference>
<keyword evidence="2" id="KW-0413">Isomerase</keyword>
<organism evidence="4 5">
    <name type="scientific">Desulfohalobium retbaense (strain ATCC 49708 / DSM 5692 / JCM 16813 / HR100)</name>
    <dbReference type="NCBI Taxonomy" id="485915"/>
    <lineage>
        <taxon>Bacteria</taxon>
        <taxon>Pseudomonadati</taxon>
        <taxon>Thermodesulfobacteriota</taxon>
        <taxon>Desulfovibrionia</taxon>
        <taxon>Desulfovibrionales</taxon>
        <taxon>Desulfohalobiaceae</taxon>
        <taxon>Desulfohalobium</taxon>
    </lineage>
</organism>
<sequence>MGNSEQIERIAVPEEWHGVRIDQGLRLLAPESGLRQRQQWCASGRVRQNGRTERKGGRLEAGATLELLPEPLPSKPQPASGVRVVSVVNALAAVFKPGNVHCEAQSHNPEPSVESVLPNLFPRQRPRLLNRLDYPTSGLVLVALSQGAFDQYQIWQDEGRVRKTYWAEIHGEWTGPELLKWRIETAKRKRVAVVFEPDPDPLRWTHVRALYRIAPGRTRVEVVIAKGRRHHIRAHLAAAGTPIQGDSLYGEDSPSAPLYLHHLRVHMPGFTAETPPPWSENSAAR</sequence>
<dbReference type="HOGENOM" id="CLU_016902_1_3_7"/>
<keyword evidence="5" id="KW-1185">Reference proteome</keyword>
<dbReference type="Pfam" id="PF00849">
    <property type="entry name" value="PseudoU_synth_2"/>
    <property type="match status" value="1"/>
</dbReference>
<dbReference type="SUPFAM" id="SSF55120">
    <property type="entry name" value="Pseudouridine synthase"/>
    <property type="match status" value="1"/>
</dbReference>
<dbReference type="PANTHER" id="PTHR21600:SF87">
    <property type="entry name" value="RNA PSEUDOURIDYLATE SYNTHASE DOMAIN-CONTAINING PROTEIN 1"/>
    <property type="match status" value="1"/>
</dbReference>
<evidence type="ECO:0000313" key="4">
    <source>
        <dbReference type="EMBL" id="ACV68965.1"/>
    </source>
</evidence>
<dbReference type="Proteomes" id="UP000001052">
    <property type="component" value="Chromosome"/>
</dbReference>